<comment type="caution">
    <text evidence="4">Lacks conserved residue(s) required for the propagation of feature annotation.</text>
</comment>
<keyword evidence="3 4" id="KW-0949">S-adenosyl-L-methionine</keyword>
<feature type="binding site" evidence="4">
    <location>
        <begin position="107"/>
        <end position="108"/>
    </location>
    <ligand>
        <name>S-adenosyl-L-methionine</name>
        <dbReference type="ChEBI" id="CHEBI:59789"/>
    </ligand>
</feature>
<evidence type="ECO:0000313" key="6">
    <source>
        <dbReference type="Proteomes" id="UP000824037"/>
    </source>
</evidence>
<comment type="pathway">
    <text evidence="4">Quinol/quinone metabolism; menaquinone biosynthesis; menaquinol from 1,4-dihydroxy-2-naphthoate: step 2/2.</text>
</comment>
<dbReference type="EMBL" id="DXBY01000023">
    <property type="protein sequence ID" value="HIZ34351.1"/>
    <property type="molecule type" value="Genomic_DNA"/>
</dbReference>
<dbReference type="Proteomes" id="UP000824037">
    <property type="component" value="Unassembled WGS sequence"/>
</dbReference>
<keyword evidence="4" id="KW-0474">Menaquinone biosynthesis</keyword>
<evidence type="ECO:0000256" key="4">
    <source>
        <dbReference type="HAMAP-Rule" id="MF_01813"/>
    </source>
</evidence>
<dbReference type="NCBIfam" id="TIGR01934">
    <property type="entry name" value="MenG_MenH_UbiE"/>
    <property type="match status" value="1"/>
</dbReference>
<dbReference type="AlphaFoldDB" id="A0A9D2EBN3"/>
<feature type="binding site" evidence="4">
    <location>
        <position position="63"/>
    </location>
    <ligand>
        <name>S-adenosyl-L-methionine</name>
        <dbReference type="ChEBI" id="CHEBI:59789"/>
    </ligand>
</feature>
<comment type="catalytic activity">
    <reaction evidence="4">
        <text>a 2-demethylmenaquinol + S-adenosyl-L-methionine = a menaquinol + S-adenosyl-L-homocysteine + H(+)</text>
        <dbReference type="Rhea" id="RHEA:42640"/>
        <dbReference type="Rhea" id="RHEA-COMP:9539"/>
        <dbReference type="Rhea" id="RHEA-COMP:9563"/>
        <dbReference type="ChEBI" id="CHEBI:15378"/>
        <dbReference type="ChEBI" id="CHEBI:18151"/>
        <dbReference type="ChEBI" id="CHEBI:55437"/>
        <dbReference type="ChEBI" id="CHEBI:57856"/>
        <dbReference type="ChEBI" id="CHEBI:59789"/>
        <dbReference type="EC" id="2.1.1.163"/>
    </reaction>
</comment>
<dbReference type="Pfam" id="PF01209">
    <property type="entry name" value="Ubie_methyltran"/>
    <property type="match status" value="1"/>
</dbReference>
<dbReference type="PROSITE" id="PS51608">
    <property type="entry name" value="SAM_MT_UBIE"/>
    <property type="match status" value="1"/>
</dbReference>
<evidence type="ECO:0000256" key="3">
    <source>
        <dbReference type="ARBA" id="ARBA00022691"/>
    </source>
</evidence>
<dbReference type="GO" id="GO:0032259">
    <property type="term" value="P:methylation"/>
    <property type="evidence" value="ECO:0007669"/>
    <property type="project" value="UniProtKB-KW"/>
</dbReference>
<proteinExistence type="inferred from homology"/>
<dbReference type="PANTHER" id="PTHR43591:SF24">
    <property type="entry name" value="2-METHOXY-6-POLYPRENYL-1,4-BENZOQUINOL METHYLASE, MITOCHONDRIAL"/>
    <property type="match status" value="1"/>
</dbReference>
<accession>A0A9D2EBN3</accession>
<evidence type="ECO:0000256" key="2">
    <source>
        <dbReference type="ARBA" id="ARBA00022679"/>
    </source>
</evidence>
<dbReference type="PANTHER" id="PTHR43591">
    <property type="entry name" value="METHYLTRANSFERASE"/>
    <property type="match status" value="1"/>
</dbReference>
<evidence type="ECO:0000256" key="1">
    <source>
        <dbReference type="ARBA" id="ARBA00022603"/>
    </source>
</evidence>
<dbReference type="EC" id="2.1.1.163" evidence="4"/>
<dbReference type="HAMAP" id="MF_01813">
    <property type="entry name" value="MenG_UbiE_methyltr"/>
    <property type="match status" value="1"/>
</dbReference>
<organism evidence="5 6">
    <name type="scientific">Candidatus Ruania gallistercoris</name>
    <dbReference type="NCBI Taxonomy" id="2838746"/>
    <lineage>
        <taxon>Bacteria</taxon>
        <taxon>Bacillati</taxon>
        <taxon>Actinomycetota</taxon>
        <taxon>Actinomycetes</taxon>
        <taxon>Micrococcales</taxon>
        <taxon>Ruaniaceae</taxon>
        <taxon>Ruania</taxon>
    </lineage>
</organism>
<reference evidence="5" key="2">
    <citation type="submission" date="2021-04" db="EMBL/GenBank/DDBJ databases">
        <authorList>
            <person name="Gilroy R."/>
        </authorList>
    </citation>
    <scope>NUCLEOTIDE SEQUENCE</scope>
    <source>
        <strain evidence="5">ChiGjej4B4-7305</strain>
    </source>
</reference>
<reference evidence="5" key="1">
    <citation type="journal article" date="2021" name="PeerJ">
        <title>Extensive microbial diversity within the chicken gut microbiome revealed by metagenomics and culture.</title>
        <authorList>
            <person name="Gilroy R."/>
            <person name="Ravi A."/>
            <person name="Getino M."/>
            <person name="Pursley I."/>
            <person name="Horton D.L."/>
            <person name="Alikhan N.F."/>
            <person name="Baker D."/>
            <person name="Gharbi K."/>
            <person name="Hall N."/>
            <person name="Watson M."/>
            <person name="Adriaenssens E.M."/>
            <person name="Foster-Nyarko E."/>
            <person name="Jarju S."/>
            <person name="Secka A."/>
            <person name="Antonio M."/>
            <person name="Oren A."/>
            <person name="Chaudhuri R.R."/>
            <person name="La Ragione R."/>
            <person name="Hildebrand F."/>
            <person name="Pallen M.J."/>
        </authorList>
    </citation>
    <scope>NUCLEOTIDE SEQUENCE</scope>
    <source>
        <strain evidence="5">ChiGjej4B4-7305</strain>
    </source>
</reference>
<feature type="binding site" evidence="4">
    <location>
        <position position="83"/>
    </location>
    <ligand>
        <name>S-adenosyl-L-methionine</name>
        <dbReference type="ChEBI" id="CHEBI:59789"/>
    </ligand>
</feature>
<dbReference type="GO" id="GO:0009234">
    <property type="term" value="P:menaquinone biosynthetic process"/>
    <property type="evidence" value="ECO:0007669"/>
    <property type="project" value="UniProtKB-UniRule"/>
</dbReference>
<keyword evidence="2 4" id="KW-0808">Transferase</keyword>
<dbReference type="CDD" id="cd02440">
    <property type="entry name" value="AdoMet_MTases"/>
    <property type="match status" value="1"/>
</dbReference>
<dbReference type="Gene3D" id="3.40.50.150">
    <property type="entry name" value="Vaccinia Virus protein VP39"/>
    <property type="match status" value="1"/>
</dbReference>
<comment type="caution">
    <text evidence="5">The sequence shown here is derived from an EMBL/GenBank/DDBJ whole genome shotgun (WGS) entry which is preliminary data.</text>
</comment>
<gene>
    <name evidence="4" type="primary">menG</name>
    <name evidence="5" type="ORF">H9815_01130</name>
</gene>
<dbReference type="InterPro" id="IPR004033">
    <property type="entry name" value="UbiE/COQ5_MeTrFase"/>
</dbReference>
<keyword evidence="1 4" id="KW-0489">Methyltransferase</keyword>
<dbReference type="InterPro" id="IPR029063">
    <property type="entry name" value="SAM-dependent_MTases_sf"/>
</dbReference>
<dbReference type="GO" id="GO:0043770">
    <property type="term" value="F:demethylmenaquinone methyltransferase activity"/>
    <property type="evidence" value="ECO:0007669"/>
    <property type="project" value="UniProtKB-UniRule"/>
</dbReference>
<dbReference type="SUPFAM" id="SSF53335">
    <property type="entry name" value="S-adenosyl-L-methionine-dependent methyltransferases"/>
    <property type="match status" value="1"/>
</dbReference>
<sequence length="244" mass="26788">MDAASEPSSHGENVRQMFDAITADYDRMNAVMTLGRHAAWCAEVARRAQLPADGHLLDLATGTGVIAQAARRQYPSARITAGDFSQAMLDLAARRPGAESIVWEQMDANELAYEDESFDAVTQGYLLRNVEDVEGVLREQYRVLRPGGRVVVLETCPPRGILKLPVALGMRTVIPLSGRLLAGNRTAYSYLARTSLGFARPEQVATTLERVGFTDVGWRRRFLTTNMILWARKPGSATDAPAQP</sequence>
<name>A0A9D2EBN3_9MICO</name>
<evidence type="ECO:0000313" key="5">
    <source>
        <dbReference type="EMBL" id="HIZ34351.1"/>
    </source>
</evidence>
<protein>
    <recommendedName>
        <fullName evidence="4">Demethylmenaquinone methyltransferase</fullName>
        <ecNumber evidence="4">2.1.1.163</ecNumber>
    </recommendedName>
</protein>
<comment type="similarity">
    <text evidence="4">Belongs to the class I-like SAM-binding methyltransferase superfamily. MenG/UbiE family.</text>
</comment>
<keyword evidence="5" id="KW-0830">Ubiquinone</keyword>
<comment type="function">
    <text evidence="4">Methyltransferase required for the conversion of demethylmenaquinol (DMKH2) to menaquinol (MKH2).</text>
</comment>